<accession>A0A1Y1M3I7</accession>
<dbReference type="AlphaFoldDB" id="A0A1Y1M3I7"/>
<proteinExistence type="inferred from homology"/>
<dbReference type="GO" id="GO:0004497">
    <property type="term" value="F:monooxygenase activity"/>
    <property type="evidence" value="ECO:0007669"/>
    <property type="project" value="UniProtKB-KW"/>
</dbReference>
<dbReference type="GO" id="GO:0005506">
    <property type="term" value="F:iron ion binding"/>
    <property type="evidence" value="ECO:0007669"/>
    <property type="project" value="InterPro"/>
</dbReference>
<evidence type="ECO:0000256" key="11">
    <source>
        <dbReference type="ARBA" id="ARBA00023033"/>
    </source>
</evidence>
<dbReference type="InterPro" id="IPR036396">
    <property type="entry name" value="Cyt_P450_sf"/>
</dbReference>
<evidence type="ECO:0000256" key="6">
    <source>
        <dbReference type="ARBA" id="ARBA00022723"/>
    </source>
</evidence>
<dbReference type="InterPro" id="IPR017972">
    <property type="entry name" value="Cyt_P450_CS"/>
</dbReference>
<sequence length="498" mass="57576">MWFLILVAFISLLVYLSIFKVNTYWTRKCVPQLTPLPLIGNMGSIILRKKEVSDITQDIYNSFPNSRYIGIYQFRKPTLFVRDPELIRQITIKCFNNFPEHSLFNNDENDVPKNKGLFSLGAKSGWHDMRKRLNGGFTPNKMKDMFGIINESVDTLVEYLSEREGAGVDSRELFTRLNCNVILNTMFGIECNCLKEPPHKLFSMGNEINDYSSWKFVRIFATTISMTLTKLLDINLVRGELFVHFMQAIKGSLRERERNKTFRGDMVDFMLDNKGETDDEPSAKKINLNEDEKAMQLFGFFIGGYDAISALLAYSSYELAVNPDIQRRLREEVEGVTHLTYESLMNMKYLDMVVSEVLRKWPIAVFIDRKCMEQFVIQPEHANEAELILEPGILCWIPIYAIHRDPKYYPEPEKFDPERFSEKNKHQINRSVYFPFGAGPRTCIASKFSVYVCKLVLVRILQEYQIVECEGTVPPSDVSKIVIFLSGSGSKVAFKRKN</sequence>
<evidence type="ECO:0000256" key="4">
    <source>
        <dbReference type="ARBA" id="ARBA00010617"/>
    </source>
</evidence>
<keyword evidence="6 13" id="KW-0479">Metal-binding</keyword>
<protein>
    <recommendedName>
        <fullName evidence="16">Cytochrome P450</fullName>
    </recommendedName>
</protein>
<feature type="binding site" description="axial binding residue" evidence="13">
    <location>
        <position position="443"/>
    </location>
    <ligand>
        <name>heme</name>
        <dbReference type="ChEBI" id="CHEBI:30413"/>
    </ligand>
    <ligandPart>
        <name>Fe</name>
        <dbReference type="ChEBI" id="CHEBI:18248"/>
    </ligandPart>
</feature>
<dbReference type="Gene3D" id="1.10.630.10">
    <property type="entry name" value="Cytochrome P450"/>
    <property type="match status" value="1"/>
</dbReference>
<evidence type="ECO:0000256" key="13">
    <source>
        <dbReference type="PIRSR" id="PIRSR602401-1"/>
    </source>
</evidence>
<keyword evidence="5 13" id="KW-0349">Heme</keyword>
<name>A0A1Y1M3I7_PHOPY</name>
<evidence type="ECO:0000313" key="15">
    <source>
        <dbReference type="EMBL" id="JAV79598.1"/>
    </source>
</evidence>
<dbReference type="InterPro" id="IPR050476">
    <property type="entry name" value="Insect_CytP450_Detox"/>
</dbReference>
<comment type="similarity">
    <text evidence="4 14">Belongs to the cytochrome P450 family.</text>
</comment>
<comment type="subcellular location">
    <subcellularLocation>
        <location evidence="3">Endoplasmic reticulum membrane</location>
        <topology evidence="3">Peripheral membrane protein</topology>
    </subcellularLocation>
    <subcellularLocation>
        <location evidence="2">Microsome membrane</location>
        <topology evidence="2">Peripheral membrane protein</topology>
    </subcellularLocation>
</comment>
<dbReference type="EMBL" id="GEZM01042787">
    <property type="protein sequence ID" value="JAV79598.1"/>
    <property type="molecule type" value="Transcribed_RNA"/>
</dbReference>
<evidence type="ECO:0000256" key="5">
    <source>
        <dbReference type="ARBA" id="ARBA00022617"/>
    </source>
</evidence>
<evidence type="ECO:0000256" key="3">
    <source>
        <dbReference type="ARBA" id="ARBA00004406"/>
    </source>
</evidence>
<dbReference type="PRINTS" id="PR00385">
    <property type="entry name" value="P450"/>
</dbReference>
<dbReference type="GO" id="GO:0016705">
    <property type="term" value="F:oxidoreductase activity, acting on paired donors, with incorporation or reduction of molecular oxygen"/>
    <property type="evidence" value="ECO:0007669"/>
    <property type="project" value="InterPro"/>
</dbReference>
<dbReference type="Pfam" id="PF00067">
    <property type="entry name" value="p450"/>
    <property type="match status" value="1"/>
</dbReference>
<keyword evidence="10 13" id="KW-0408">Iron</keyword>
<evidence type="ECO:0000256" key="1">
    <source>
        <dbReference type="ARBA" id="ARBA00001971"/>
    </source>
</evidence>
<keyword evidence="12" id="KW-0472">Membrane</keyword>
<dbReference type="PANTHER" id="PTHR24292:SF54">
    <property type="entry name" value="CYP9F3-RELATED"/>
    <property type="match status" value="1"/>
</dbReference>
<evidence type="ECO:0000256" key="9">
    <source>
        <dbReference type="ARBA" id="ARBA00023002"/>
    </source>
</evidence>
<dbReference type="FunFam" id="1.10.630.10:FF:000042">
    <property type="entry name" value="Cytochrome P450"/>
    <property type="match status" value="1"/>
</dbReference>
<dbReference type="PROSITE" id="PS00086">
    <property type="entry name" value="CYTOCHROME_P450"/>
    <property type="match status" value="1"/>
</dbReference>
<evidence type="ECO:0000256" key="12">
    <source>
        <dbReference type="ARBA" id="ARBA00023136"/>
    </source>
</evidence>
<dbReference type="GO" id="GO:0020037">
    <property type="term" value="F:heme binding"/>
    <property type="evidence" value="ECO:0007669"/>
    <property type="project" value="InterPro"/>
</dbReference>
<evidence type="ECO:0008006" key="16">
    <source>
        <dbReference type="Google" id="ProtNLM"/>
    </source>
</evidence>
<dbReference type="InterPro" id="IPR002401">
    <property type="entry name" value="Cyt_P450_E_grp-I"/>
</dbReference>
<evidence type="ECO:0000256" key="14">
    <source>
        <dbReference type="RuleBase" id="RU000461"/>
    </source>
</evidence>
<evidence type="ECO:0000256" key="10">
    <source>
        <dbReference type="ARBA" id="ARBA00023004"/>
    </source>
</evidence>
<evidence type="ECO:0000256" key="2">
    <source>
        <dbReference type="ARBA" id="ARBA00004174"/>
    </source>
</evidence>
<keyword evidence="9 14" id="KW-0560">Oxidoreductase</keyword>
<keyword evidence="7" id="KW-0256">Endoplasmic reticulum</keyword>
<dbReference type="PRINTS" id="PR00463">
    <property type="entry name" value="EP450I"/>
</dbReference>
<comment type="cofactor">
    <cofactor evidence="1 13">
        <name>heme</name>
        <dbReference type="ChEBI" id="CHEBI:30413"/>
    </cofactor>
</comment>
<dbReference type="CDD" id="cd11056">
    <property type="entry name" value="CYP6-like"/>
    <property type="match status" value="1"/>
</dbReference>
<keyword evidence="8" id="KW-0492">Microsome</keyword>
<reference evidence="15" key="1">
    <citation type="journal article" date="2016" name="Sci. Rep.">
        <title>Molecular characterization of firefly nuptial gifts: a multi-omics approach sheds light on postcopulatory sexual selection.</title>
        <authorList>
            <person name="Al-Wathiqui N."/>
            <person name="Fallon T.R."/>
            <person name="South A."/>
            <person name="Weng J.K."/>
            <person name="Lewis S.M."/>
        </authorList>
    </citation>
    <scope>NUCLEOTIDE SEQUENCE</scope>
</reference>
<evidence type="ECO:0000256" key="7">
    <source>
        <dbReference type="ARBA" id="ARBA00022824"/>
    </source>
</evidence>
<dbReference type="PANTHER" id="PTHR24292">
    <property type="entry name" value="CYTOCHROME P450"/>
    <property type="match status" value="1"/>
</dbReference>
<keyword evidence="11 14" id="KW-0503">Monooxygenase</keyword>
<evidence type="ECO:0000256" key="8">
    <source>
        <dbReference type="ARBA" id="ARBA00022848"/>
    </source>
</evidence>
<dbReference type="GO" id="GO:0005789">
    <property type="term" value="C:endoplasmic reticulum membrane"/>
    <property type="evidence" value="ECO:0007669"/>
    <property type="project" value="UniProtKB-SubCell"/>
</dbReference>
<organism evidence="15">
    <name type="scientific">Photinus pyralis</name>
    <name type="common">Common eastern firefly</name>
    <name type="synonym">Lampyris pyralis</name>
    <dbReference type="NCBI Taxonomy" id="7054"/>
    <lineage>
        <taxon>Eukaryota</taxon>
        <taxon>Metazoa</taxon>
        <taxon>Ecdysozoa</taxon>
        <taxon>Arthropoda</taxon>
        <taxon>Hexapoda</taxon>
        <taxon>Insecta</taxon>
        <taxon>Pterygota</taxon>
        <taxon>Neoptera</taxon>
        <taxon>Endopterygota</taxon>
        <taxon>Coleoptera</taxon>
        <taxon>Polyphaga</taxon>
        <taxon>Elateriformia</taxon>
        <taxon>Elateroidea</taxon>
        <taxon>Lampyridae</taxon>
        <taxon>Lampyrinae</taxon>
        <taxon>Photinus</taxon>
    </lineage>
</organism>
<dbReference type="InterPro" id="IPR001128">
    <property type="entry name" value="Cyt_P450"/>
</dbReference>
<dbReference type="SUPFAM" id="SSF48264">
    <property type="entry name" value="Cytochrome P450"/>
    <property type="match status" value="1"/>
</dbReference>